<comment type="catalytic activity">
    <reaction evidence="1 10">
        <text>2-phosphoglycolate + H2O = glycolate + phosphate</text>
        <dbReference type="Rhea" id="RHEA:14369"/>
        <dbReference type="ChEBI" id="CHEBI:15377"/>
        <dbReference type="ChEBI" id="CHEBI:29805"/>
        <dbReference type="ChEBI" id="CHEBI:43474"/>
        <dbReference type="ChEBI" id="CHEBI:58033"/>
        <dbReference type="EC" id="3.1.3.18"/>
    </reaction>
</comment>
<dbReference type="SFLD" id="SFLDG01135">
    <property type="entry name" value="C1.5.6:_HAD__Beta-PGM__Phospha"/>
    <property type="match status" value="1"/>
</dbReference>
<evidence type="ECO:0000256" key="1">
    <source>
        <dbReference type="ARBA" id="ARBA00000830"/>
    </source>
</evidence>
<evidence type="ECO:0000256" key="9">
    <source>
        <dbReference type="ARBA" id="ARBA00023277"/>
    </source>
</evidence>
<dbReference type="RefSeq" id="WP_150455660.1">
    <property type="nucleotide sequence ID" value="NZ_VYKI01000027.1"/>
</dbReference>
<organism evidence="11 12">
    <name type="scientific">Stenotrophomonas cyclobalanopsidis</name>
    <dbReference type="NCBI Taxonomy" id="2771362"/>
    <lineage>
        <taxon>Bacteria</taxon>
        <taxon>Pseudomonadati</taxon>
        <taxon>Pseudomonadota</taxon>
        <taxon>Gammaproteobacteria</taxon>
        <taxon>Lysobacterales</taxon>
        <taxon>Lysobacteraceae</taxon>
        <taxon>Stenotrophomonas</taxon>
    </lineage>
</organism>
<comment type="cofactor">
    <cofactor evidence="2 10">
        <name>Mg(2+)</name>
        <dbReference type="ChEBI" id="CHEBI:18420"/>
    </cofactor>
</comment>
<comment type="pathway">
    <text evidence="3 10">Organic acid metabolism; glycolate biosynthesis; glycolate from 2-phosphoglycolate: step 1/1.</text>
</comment>
<protein>
    <recommendedName>
        <fullName evidence="5 10">Phosphoglycolate phosphatase</fullName>
        <shortName evidence="10">PGP</shortName>
        <shortName evidence="10">PGPase</shortName>
        <ecNumber evidence="5 10">3.1.3.18</ecNumber>
    </recommendedName>
</protein>
<dbReference type="InterPro" id="IPR041492">
    <property type="entry name" value="HAD_2"/>
</dbReference>
<sequence>MSYPYPLVVFDLDGTLVDSAADIAEALNRTLEDIGLARVPEATVLGWIGDGVRRLVEQAVHAAGRDIDLAEVMPTFMVHYRECLLRSPRLFDGVPEALALLRARGVPLAICTNKPAALVPPLLQHLGIGDAFSLVLGGDSLPQRKPSGEPLRHIAAHFGLAVDACLMVGDSLTDYRAAEDAGMPIALVRYGYPRGLDLETAHAVSVIDDLRELPGLASGIPTP</sequence>
<feature type="binding site" evidence="10">
    <location>
        <position position="170"/>
    </location>
    <ligand>
        <name>Mg(2+)</name>
        <dbReference type="ChEBI" id="CHEBI:18420"/>
    </ligand>
</feature>
<dbReference type="InterPro" id="IPR006439">
    <property type="entry name" value="HAD-SF_hydro_IA"/>
</dbReference>
<keyword evidence="9 10" id="KW-0119">Carbohydrate metabolism</keyword>
<dbReference type="InterPro" id="IPR037512">
    <property type="entry name" value="PGPase_prok"/>
</dbReference>
<evidence type="ECO:0000313" key="12">
    <source>
        <dbReference type="Proteomes" id="UP000326367"/>
    </source>
</evidence>
<dbReference type="NCBIfam" id="TIGR01549">
    <property type="entry name" value="HAD-SF-IA-v1"/>
    <property type="match status" value="1"/>
</dbReference>
<evidence type="ECO:0000256" key="10">
    <source>
        <dbReference type="HAMAP-Rule" id="MF_00495"/>
    </source>
</evidence>
<comment type="function">
    <text evidence="10">Specifically catalyzes the dephosphorylation of 2-phosphoglycolate. Is involved in the dissimilation of the intracellular 2-phosphoglycolate formed during the DNA repair of 3'-phosphoglycolate ends, a major class of DNA lesions induced by oxidative stress.</text>
</comment>
<keyword evidence="6 10" id="KW-0479">Metal-binding</keyword>
<evidence type="ECO:0000256" key="5">
    <source>
        <dbReference type="ARBA" id="ARBA00013078"/>
    </source>
</evidence>
<proteinExistence type="inferred from homology"/>
<evidence type="ECO:0000256" key="3">
    <source>
        <dbReference type="ARBA" id="ARBA00004818"/>
    </source>
</evidence>
<dbReference type="GO" id="GO:0008967">
    <property type="term" value="F:phosphoglycolate phosphatase activity"/>
    <property type="evidence" value="ECO:0007669"/>
    <property type="project" value="UniProtKB-EC"/>
</dbReference>
<evidence type="ECO:0000256" key="8">
    <source>
        <dbReference type="ARBA" id="ARBA00022842"/>
    </source>
</evidence>
<evidence type="ECO:0000256" key="2">
    <source>
        <dbReference type="ARBA" id="ARBA00001946"/>
    </source>
</evidence>
<dbReference type="InterPro" id="IPR023214">
    <property type="entry name" value="HAD_sf"/>
</dbReference>
<dbReference type="InterPro" id="IPR050155">
    <property type="entry name" value="HAD-like_hydrolase_sf"/>
</dbReference>
<feature type="active site" description="Nucleophile" evidence="10">
    <location>
        <position position="11"/>
    </location>
</feature>
<dbReference type="InterPro" id="IPR023198">
    <property type="entry name" value="PGP-like_dom2"/>
</dbReference>
<feature type="binding site" evidence="10">
    <location>
        <position position="13"/>
    </location>
    <ligand>
        <name>Mg(2+)</name>
        <dbReference type="ChEBI" id="CHEBI:18420"/>
    </ligand>
</feature>
<name>A0ABQ6SXF2_9GAMM</name>
<feature type="binding site" evidence="10">
    <location>
        <position position="11"/>
    </location>
    <ligand>
        <name>Mg(2+)</name>
        <dbReference type="ChEBI" id="CHEBI:18420"/>
    </ligand>
</feature>
<dbReference type="Proteomes" id="UP000326367">
    <property type="component" value="Unassembled WGS sequence"/>
</dbReference>
<evidence type="ECO:0000313" key="11">
    <source>
        <dbReference type="EMBL" id="KAA8994975.1"/>
    </source>
</evidence>
<keyword evidence="8 10" id="KW-0460">Magnesium</keyword>
<dbReference type="SUPFAM" id="SSF56784">
    <property type="entry name" value="HAD-like"/>
    <property type="match status" value="1"/>
</dbReference>
<dbReference type="CDD" id="cd16417">
    <property type="entry name" value="HAD_PGPase"/>
    <property type="match status" value="1"/>
</dbReference>
<dbReference type="PANTHER" id="PTHR43434:SF1">
    <property type="entry name" value="PHOSPHOGLYCOLATE PHOSPHATASE"/>
    <property type="match status" value="1"/>
</dbReference>
<dbReference type="NCBIfam" id="TIGR01449">
    <property type="entry name" value="PGP_bact"/>
    <property type="match status" value="1"/>
</dbReference>
<dbReference type="SFLD" id="SFLDG01129">
    <property type="entry name" value="C1.5:_HAD__Beta-PGM__Phosphata"/>
    <property type="match status" value="1"/>
</dbReference>
<comment type="similarity">
    <text evidence="4 10">Belongs to the HAD-like hydrolase superfamily. CbbY/CbbZ/Gph/YieH family.</text>
</comment>
<keyword evidence="12" id="KW-1185">Reference proteome</keyword>
<dbReference type="Gene3D" id="3.40.50.1000">
    <property type="entry name" value="HAD superfamily/HAD-like"/>
    <property type="match status" value="1"/>
</dbReference>
<evidence type="ECO:0000256" key="4">
    <source>
        <dbReference type="ARBA" id="ARBA00006171"/>
    </source>
</evidence>
<accession>A0ABQ6SXF2</accession>
<dbReference type="Pfam" id="PF13419">
    <property type="entry name" value="HAD_2"/>
    <property type="match status" value="1"/>
</dbReference>
<dbReference type="PANTHER" id="PTHR43434">
    <property type="entry name" value="PHOSPHOGLYCOLATE PHOSPHATASE"/>
    <property type="match status" value="1"/>
</dbReference>
<dbReference type="PRINTS" id="PR00413">
    <property type="entry name" value="HADHALOGNASE"/>
</dbReference>
<dbReference type="EC" id="3.1.3.18" evidence="5 10"/>
<dbReference type="InterPro" id="IPR036412">
    <property type="entry name" value="HAD-like_sf"/>
</dbReference>
<evidence type="ECO:0000256" key="6">
    <source>
        <dbReference type="ARBA" id="ARBA00022723"/>
    </source>
</evidence>
<dbReference type="Gene3D" id="1.10.150.240">
    <property type="entry name" value="Putative phosphatase, domain 2"/>
    <property type="match status" value="1"/>
</dbReference>
<dbReference type="SFLD" id="SFLDS00003">
    <property type="entry name" value="Haloacid_Dehalogenase"/>
    <property type="match status" value="1"/>
</dbReference>
<dbReference type="HAMAP" id="MF_00495">
    <property type="entry name" value="GPH_hydrolase_bact"/>
    <property type="match status" value="1"/>
</dbReference>
<gene>
    <name evidence="11" type="primary">gph</name>
    <name evidence="11" type="ORF">FJU31_16240</name>
</gene>
<dbReference type="EMBL" id="VYKI01000027">
    <property type="protein sequence ID" value="KAA8994975.1"/>
    <property type="molecule type" value="Genomic_DNA"/>
</dbReference>
<comment type="caution">
    <text evidence="11">The sequence shown here is derived from an EMBL/GenBank/DDBJ whole genome shotgun (WGS) entry which is preliminary data.</text>
</comment>
<evidence type="ECO:0000256" key="7">
    <source>
        <dbReference type="ARBA" id="ARBA00022801"/>
    </source>
</evidence>
<keyword evidence="7 10" id="KW-0378">Hydrolase</keyword>
<reference evidence="11 12" key="1">
    <citation type="journal article" date="2020" name="Antonie Van Leeuwenhoek">
        <title>Stenotrophomonas cyclobalanopsidis sp. nov., isolated from the leaf spot disease of Cyclobalanopsis patelliformis.</title>
        <authorList>
            <person name="Bian D.R."/>
            <person name="Xue H."/>
            <person name="Piao C.G."/>
            <person name="Li Y."/>
        </authorList>
    </citation>
    <scope>NUCLEOTIDE SEQUENCE [LARGE SCALE GENOMIC DNA]</scope>
    <source>
        <strain evidence="11 12">TPQG1-4</strain>
    </source>
</reference>